<sequence>MDPPVLPTVMEMELDTTDTEPADFRLPAQSFSYRGNNRSLPVVSAGGSSSSSSSQSLRSSNYSSGMSSWSGGSNHLYAVAPYSSFRRMATLEGDDVHRDIATTSSTGRAALCSRGGSLSSTSALGEDEEVELGLNDRVRSWTRGFAAMALVFRATQSSLQHLQGEDDNKLRLMRFAEAANSIMLAFATDLAADSTRRPIDKFSGLMDVHICTSHVSEILVPSLLGETRRLPNSEMLSLLNKIHNVFQSTKDNLGQAIHCITKDAEAVTPVLSWDSLEICPEKCRNPQGYSNVLKDILYICYRSDRKDKPRDLATLIAQMFTNLEQHLEKKSESFSDSSLRYRFLLNSSYFVREEFCIYFLRSGTTLTFMQYHEKFMQYHEKYMLVSWEPVLSFLHNKMPMWFPKHSSKLARFKSEFQKACIHHKLWKVPNPKLRQELREAIIGKVITGYKRYLEDHPELEKCSSDLQDMEDMFLAITGHSLPDIRNKYCYYQSCSLNHSWDTVLAFLHGKMPLWFYKPSQLARFRSEFQRTCKHQKLWKVRNTVLRKMLRKAITDRVITGPTGYKKYQEDHPEQEKCSSDPQDMEDTVNELFEGS</sequence>
<comment type="similarity">
    <text evidence="1 3">Belongs to the EXO70 family.</text>
</comment>
<dbReference type="Gramene" id="OPUNC05G12080.1">
    <property type="protein sequence ID" value="OPUNC05G12080.1"/>
    <property type="gene ID" value="OPUNC05G12080"/>
</dbReference>
<evidence type="ECO:0000256" key="3">
    <source>
        <dbReference type="RuleBase" id="RU365026"/>
    </source>
</evidence>
<proteinExistence type="inferred from homology"/>
<dbReference type="PANTHER" id="PTHR12542:SF40">
    <property type="entry name" value="EXOCYST SUBUNIT EXO70 FAMILY PROTEIN"/>
    <property type="match status" value="1"/>
</dbReference>
<feature type="region of interest" description="Disordered" evidence="4">
    <location>
        <begin position="563"/>
        <end position="595"/>
    </location>
</feature>
<reference evidence="6" key="2">
    <citation type="submission" date="2018-05" db="EMBL/GenBank/DDBJ databases">
        <title>OpunRS2 (Oryza punctata Reference Sequence Version 2).</title>
        <authorList>
            <person name="Zhang J."/>
            <person name="Kudrna D."/>
            <person name="Lee S."/>
            <person name="Talag J."/>
            <person name="Welchert J."/>
            <person name="Wing R.A."/>
        </authorList>
    </citation>
    <scope>NUCLEOTIDE SEQUENCE [LARGE SCALE GENOMIC DNA]</scope>
</reference>
<feature type="region of interest" description="Disordered" evidence="4">
    <location>
        <begin position="42"/>
        <end position="68"/>
    </location>
</feature>
<keyword evidence="7" id="KW-1185">Reference proteome</keyword>
<dbReference type="InterPro" id="IPR004140">
    <property type="entry name" value="Exo70"/>
</dbReference>
<keyword evidence="3" id="KW-0653">Protein transport</keyword>
<dbReference type="GO" id="GO:0006887">
    <property type="term" value="P:exocytosis"/>
    <property type="evidence" value="ECO:0007669"/>
    <property type="project" value="UniProtKB-KW"/>
</dbReference>
<keyword evidence="2 3" id="KW-0813">Transport</keyword>
<feature type="compositionally biased region" description="Basic and acidic residues" evidence="4">
    <location>
        <begin position="566"/>
        <end position="578"/>
    </location>
</feature>
<dbReference type="eggNOG" id="KOG2344">
    <property type="taxonomic scope" value="Eukaryota"/>
</dbReference>
<dbReference type="STRING" id="4537.A0A0E0L1P9"/>
<evidence type="ECO:0000256" key="1">
    <source>
        <dbReference type="ARBA" id="ARBA00006756"/>
    </source>
</evidence>
<accession>A0A0E0L1P9</accession>
<dbReference type="EnsemblPlants" id="OPUNC05G12080.1">
    <property type="protein sequence ID" value="OPUNC05G12080.1"/>
    <property type="gene ID" value="OPUNC05G12080"/>
</dbReference>
<dbReference type="Gramene" id="OPUNC05G12030.1">
    <property type="protein sequence ID" value="OPUNC05G12030.1"/>
    <property type="gene ID" value="OPUNC05G12030"/>
</dbReference>
<dbReference type="GO" id="GO:0005546">
    <property type="term" value="F:phosphatidylinositol-4,5-bisphosphate binding"/>
    <property type="evidence" value="ECO:0007669"/>
    <property type="project" value="InterPro"/>
</dbReference>
<dbReference type="PANTHER" id="PTHR12542">
    <property type="entry name" value="EXOCYST COMPLEX PROTEIN EXO70"/>
    <property type="match status" value="1"/>
</dbReference>
<comment type="function">
    <text evidence="3">Component of the exocyst complex.</text>
</comment>
<evidence type="ECO:0000256" key="4">
    <source>
        <dbReference type="SAM" id="MobiDB-lite"/>
    </source>
</evidence>
<dbReference type="Gene3D" id="1.20.1280.170">
    <property type="entry name" value="Exocyst complex component Exo70"/>
    <property type="match status" value="2"/>
</dbReference>
<dbReference type="InterPro" id="IPR046364">
    <property type="entry name" value="Exo70_C"/>
</dbReference>
<evidence type="ECO:0000313" key="6">
    <source>
        <dbReference type="EnsemblPlants" id="OPUNC05G12030.1"/>
    </source>
</evidence>
<keyword evidence="3" id="KW-0268">Exocytosis</keyword>
<feature type="compositionally biased region" description="Low complexity" evidence="4">
    <location>
        <begin position="44"/>
        <end position="68"/>
    </location>
</feature>
<dbReference type="SUPFAM" id="SSF74788">
    <property type="entry name" value="Cullin repeat-like"/>
    <property type="match status" value="2"/>
</dbReference>
<dbReference type="EnsemblPlants" id="OPUNC05G12030.1">
    <property type="protein sequence ID" value="OPUNC05G12030.1"/>
    <property type="gene ID" value="OPUNC05G12030"/>
</dbReference>
<feature type="domain" description="Exocyst complex subunit Exo70 C-terminal" evidence="5">
    <location>
        <begin position="147"/>
        <end position="459"/>
    </location>
</feature>
<evidence type="ECO:0000259" key="5">
    <source>
        <dbReference type="Pfam" id="PF03081"/>
    </source>
</evidence>
<dbReference type="Proteomes" id="UP000026962">
    <property type="component" value="Chromosome 5"/>
</dbReference>
<dbReference type="Pfam" id="PF03081">
    <property type="entry name" value="Exo70_C"/>
    <property type="match status" value="1"/>
</dbReference>
<organism evidence="6">
    <name type="scientific">Oryza punctata</name>
    <name type="common">Red rice</name>
    <dbReference type="NCBI Taxonomy" id="4537"/>
    <lineage>
        <taxon>Eukaryota</taxon>
        <taxon>Viridiplantae</taxon>
        <taxon>Streptophyta</taxon>
        <taxon>Embryophyta</taxon>
        <taxon>Tracheophyta</taxon>
        <taxon>Spermatophyta</taxon>
        <taxon>Magnoliopsida</taxon>
        <taxon>Liliopsida</taxon>
        <taxon>Poales</taxon>
        <taxon>Poaceae</taxon>
        <taxon>BOP clade</taxon>
        <taxon>Oryzoideae</taxon>
        <taxon>Oryzeae</taxon>
        <taxon>Oryzinae</taxon>
        <taxon>Oryza</taxon>
    </lineage>
</organism>
<evidence type="ECO:0000256" key="2">
    <source>
        <dbReference type="ARBA" id="ARBA00022448"/>
    </source>
</evidence>
<dbReference type="InterPro" id="IPR016159">
    <property type="entry name" value="Cullin_repeat-like_dom_sf"/>
</dbReference>
<evidence type="ECO:0000313" key="7">
    <source>
        <dbReference type="Proteomes" id="UP000026962"/>
    </source>
</evidence>
<dbReference type="GO" id="GO:0015031">
    <property type="term" value="P:protein transport"/>
    <property type="evidence" value="ECO:0007669"/>
    <property type="project" value="UniProtKB-KW"/>
</dbReference>
<protein>
    <recommendedName>
        <fullName evidence="3">Exocyst subunit Exo70 family protein</fullName>
    </recommendedName>
</protein>
<dbReference type="AlphaFoldDB" id="A0A0E0L1P9"/>
<name>A0A0E0L1P9_ORYPU</name>
<reference evidence="6" key="1">
    <citation type="submission" date="2015-04" db="UniProtKB">
        <authorList>
            <consortium name="EnsemblPlants"/>
        </authorList>
    </citation>
    <scope>IDENTIFICATION</scope>
</reference>
<dbReference type="HOGENOM" id="CLU_026956_2_0_1"/>
<dbReference type="GO" id="GO:0000145">
    <property type="term" value="C:exocyst"/>
    <property type="evidence" value="ECO:0007669"/>
    <property type="project" value="InterPro"/>
</dbReference>